<dbReference type="Proteomes" id="UP000070578">
    <property type="component" value="Unassembled WGS sequence"/>
</dbReference>
<feature type="transmembrane region" description="Helical" evidence="6">
    <location>
        <begin position="135"/>
        <end position="156"/>
    </location>
</feature>
<feature type="transmembrane region" description="Helical" evidence="6">
    <location>
        <begin position="357"/>
        <end position="377"/>
    </location>
</feature>
<dbReference type="GO" id="GO:0016020">
    <property type="term" value="C:membrane"/>
    <property type="evidence" value="ECO:0007669"/>
    <property type="project" value="UniProtKB-SubCell"/>
</dbReference>
<dbReference type="InterPro" id="IPR005829">
    <property type="entry name" value="Sugar_transporter_CS"/>
</dbReference>
<keyword evidence="2" id="KW-0813">Transport</keyword>
<dbReference type="InterPro" id="IPR036259">
    <property type="entry name" value="MFS_trans_sf"/>
</dbReference>
<dbReference type="PANTHER" id="PTHR42718:SF9">
    <property type="entry name" value="MAJOR FACILITATOR SUPERFAMILY MULTIDRUG TRANSPORTER MFSC"/>
    <property type="match status" value="1"/>
</dbReference>
<dbReference type="PANTHER" id="PTHR42718">
    <property type="entry name" value="MAJOR FACILITATOR SUPERFAMILY MULTIDRUG TRANSPORTER MFSC"/>
    <property type="match status" value="1"/>
</dbReference>
<accession>A0A139BQJ3</accession>
<evidence type="ECO:0000256" key="3">
    <source>
        <dbReference type="ARBA" id="ARBA00022692"/>
    </source>
</evidence>
<dbReference type="PROSITE" id="PS50850">
    <property type="entry name" value="MFS"/>
    <property type="match status" value="1"/>
</dbReference>
<dbReference type="Gene3D" id="1.20.1250.20">
    <property type="entry name" value="MFS general substrate transporter like domains"/>
    <property type="match status" value="1"/>
</dbReference>
<feature type="transmembrane region" description="Helical" evidence="6">
    <location>
        <begin position="292"/>
        <end position="313"/>
    </location>
</feature>
<feature type="transmembrane region" description="Helical" evidence="6">
    <location>
        <begin position="78"/>
        <end position="98"/>
    </location>
</feature>
<name>A0A139BQJ3_9PROT</name>
<dbReference type="AlphaFoldDB" id="A0A139BQJ3"/>
<feature type="transmembrane region" description="Helical" evidence="6">
    <location>
        <begin position="451"/>
        <end position="473"/>
    </location>
</feature>
<proteinExistence type="predicted"/>
<evidence type="ECO:0000256" key="4">
    <source>
        <dbReference type="ARBA" id="ARBA00022989"/>
    </source>
</evidence>
<feature type="transmembrane region" description="Helical" evidence="6">
    <location>
        <begin position="425"/>
        <end position="445"/>
    </location>
</feature>
<dbReference type="InterPro" id="IPR020846">
    <property type="entry name" value="MFS_dom"/>
</dbReference>
<feature type="transmembrane region" description="Helical" evidence="6">
    <location>
        <begin position="389"/>
        <end position="413"/>
    </location>
</feature>
<gene>
    <name evidence="8" type="ORF">AWT59_2601</name>
</gene>
<feature type="transmembrane region" description="Helical" evidence="6">
    <location>
        <begin position="195"/>
        <end position="216"/>
    </location>
</feature>
<reference evidence="8 9" key="2">
    <citation type="submission" date="2016-03" db="EMBL/GenBank/DDBJ databases">
        <title>New uncultured bacterium of the family Gallionellaceae from acid mine drainage: description and reconstruction of genome based on metagenomic analysis of microbial community.</title>
        <authorList>
            <person name="Kadnikov V."/>
            <person name="Ivasenko D."/>
            <person name="Beletsky A."/>
            <person name="Mardanov A."/>
            <person name="Danilova E."/>
            <person name="Pimenov N."/>
            <person name="Karnachuk O."/>
            <person name="Ravin N."/>
        </authorList>
    </citation>
    <scope>NUCLEOTIDE SEQUENCE [LARGE SCALE GENOMIC DNA]</scope>
    <source>
        <strain evidence="8">ShG14-8</strain>
    </source>
</reference>
<organism evidence="8 9">
    <name type="scientific">Candidatus Gallionella acididurans</name>
    <dbReference type="NCBI Taxonomy" id="1796491"/>
    <lineage>
        <taxon>Bacteria</taxon>
        <taxon>Pseudomonadati</taxon>
        <taxon>Pseudomonadota</taxon>
        <taxon>Betaproteobacteria</taxon>
        <taxon>Nitrosomonadales</taxon>
        <taxon>Gallionellaceae</taxon>
        <taxon>Gallionella</taxon>
    </lineage>
</organism>
<dbReference type="GO" id="GO:0022857">
    <property type="term" value="F:transmembrane transporter activity"/>
    <property type="evidence" value="ECO:0007669"/>
    <property type="project" value="InterPro"/>
</dbReference>
<feature type="transmembrane region" description="Helical" evidence="6">
    <location>
        <begin position="228"/>
        <end position="246"/>
    </location>
</feature>
<sequence length="481" mass="49489">MSIVQIKLHCVFDKKAKLMQDNGTIQSTISVIRTDRRRLVLVTLCMGVLIAQIDTSVVNLAVRPIGIYFSASVAELQWVVVSYNLAYAVFLLTGGLLADLLGRKTIFMVGVAIFTSASLLCAFAPSIQFLIGGRAFAGLGAALLMPASLSIIRVVWPNHTERGWVLGVWAACNGLALAIGPTLGGLLIGQFGWRSIFLVVVPLGLVALASAVPTIAESSDPDGRHFDAPGQILGAIALGGLAFAAIEAREAIFTAIIALTVSLLALAGFITAEAKKGAAALVPLDMFRIREFRGAMTATAGMTFGMYGVLFLLPLTWQSTGMLNPAGAGVALMPMALVFVLVSPFSGAFSRNFRVHFMTSSGVALIGFGLLVLSAAAGQGSIMADEIGLILTGLGMGLATGPLAGLAVGSVSVVRSGTAAALFNVARMAGAVIGVAVLGAVFAAGHDPATGLRFSMLLGGLVQLTCAAVAWVITRANATAG</sequence>
<evidence type="ECO:0000256" key="5">
    <source>
        <dbReference type="ARBA" id="ARBA00023136"/>
    </source>
</evidence>
<dbReference type="SUPFAM" id="SSF103473">
    <property type="entry name" value="MFS general substrate transporter"/>
    <property type="match status" value="1"/>
</dbReference>
<keyword evidence="3 6" id="KW-0812">Transmembrane</keyword>
<evidence type="ECO:0000313" key="9">
    <source>
        <dbReference type="Proteomes" id="UP000070578"/>
    </source>
</evidence>
<feature type="domain" description="Major facilitator superfamily (MFS) profile" evidence="7">
    <location>
        <begin position="40"/>
        <end position="478"/>
    </location>
</feature>
<reference evidence="8 9" key="1">
    <citation type="submission" date="2016-02" db="EMBL/GenBank/DDBJ databases">
        <authorList>
            <person name="Wen L."/>
            <person name="He K."/>
            <person name="Yang H."/>
        </authorList>
    </citation>
    <scope>NUCLEOTIDE SEQUENCE [LARGE SCALE GENOMIC DNA]</scope>
    <source>
        <strain evidence="8">ShG14-8</strain>
    </source>
</reference>
<feature type="transmembrane region" description="Helical" evidence="6">
    <location>
        <begin position="325"/>
        <end position="345"/>
    </location>
</feature>
<dbReference type="PROSITE" id="PS00216">
    <property type="entry name" value="SUGAR_TRANSPORT_1"/>
    <property type="match status" value="1"/>
</dbReference>
<feature type="transmembrane region" description="Helical" evidence="6">
    <location>
        <begin position="252"/>
        <end position="272"/>
    </location>
</feature>
<feature type="transmembrane region" description="Helical" evidence="6">
    <location>
        <begin position="163"/>
        <end position="189"/>
    </location>
</feature>
<dbReference type="InterPro" id="IPR011701">
    <property type="entry name" value="MFS"/>
</dbReference>
<dbReference type="PATRIC" id="fig|1796491.3.peg.2834"/>
<protein>
    <submittedName>
        <fullName evidence="8">Sugar (And other) transporter family protein</fullName>
    </submittedName>
</protein>
<comment type="caution">
    <text evidence="8">The sequence shown here is derived from an EMBL/GenBank/DDBJ whole genome shotgun (WGS) entry which is preliminary data.</text>
</comment>
<evidence type="ECO:0000256" key="6">
    <source>
        <dbReference type="SAM" id="Phobius"/>
    </source>
</evidence>
<feature type="transmembrane region" description="Helical" evidence="6">
    <location>
        <begin position="105"/>
        <end position="129"/>
    </location>
</feature>
<dbReference type="Pfam" id="PF07690">
    <property type="entry name" value="MFS_1"/>
    <property type="match status" value="1"/>
</dbReference>
<dbReference type="CDD" id="cd17321">
    <property type="entry name" value="MFS_MMR_MDR_like"/>
    <property type="match status" value="1"/>
</dbReference>
<keyword evidence="5 6" id="KW-0472">Membrane</keyword>
<evidence type="ECO:0000256" key="2">
    <source>
        <dbReference type="ARBA" id="ARBA00022448"/>
    </source>
</evidence>
<keyword evidence="4 6" id="KW-1133">Transmembrane helix</keyword>
<dbReference type="EMBL" id="LSLI01000086">
    <property type="protein sequence ID" value="KXS31270.1"/>
    <property type="molecule type" value="Genomic_DNA"/>
</dbReference>
<evidence type="ECO:0000256" key="1">
    <source>
        <dbReference type="ARBA" id="ARBA00004141"/>
    </source>
</evidence>
<evidence type="ECO:0000313" key="8">
    <source>
        <dbReference type="EMBL" id="KXS31270.1"/>
    </source>
</evidence>
<feature type="transmembrane region" description="Helical" evidence="6">
    <location>
        <begin position="39"/>
        <end position="58"/>
    </location>
</feature>
<evidence type="ECO:0000259" key="7">
    <source>
        <dbReference type="PROSITE" id="PS50850"/>
    </source>
</evidence>
<comment type="subcellular location">
    <subcellularLocation>
        <location evidence="1">Membrane</location>
        <topology evidence="1">Multi-pass membrane protein</topology>
    </subcellularLocation>
</comment>
<dbReference type="Gene3D" id="1.20.1720.10">
    <property type="entry name" value="Multidrug resistance protein D"/>
    <property type="match status" value="1"/>
</dbReference>